<dbReference type="InterPro" id="IPR046347">
    <property type="entry name" value="bZIP_sf"/>
</dbReference>
<dbReference type="PROSITE" id="PS50217">
    <property type="entry name" value="BZIP"/>
    <property type="match status" value="1"/>
</dbReference>
<dbReference type="EMBL" id="JAADJZ010000008">
    <property type="protein sequence ID" value="KAF2873137.1"/>
    <property type="molecule type" value="Genomic_DNA"/>
</dbReference>
<dbReference type="InterPro" id="IPR004827">
    <property type="entry name" value="bZIP"/>
</dbReference>
<dbReference type="CDD" id="cd14688">
    <property type="entry name" value="bZIP_YAP"/>
    <property type="match status" value="1"/>
</dbReference>
<comment type="caution">
    <text evidence="5">The sequence shown here is derived from an EMBL/GenBank/DDBJ whole genome shotgun (WGS) entry which is preliminary data.</text>
</comment>
<evidence type="ECO:0000313" key="5">
    <source>
        <dbReference type="EMBL" id="KAF2873137.1"/>
    </source>
</evidence>
<feature type="domain" description="BZIP" evidence="4">
    <location>
        <begin position="23"/>
        <end position="86"/>
    </location>
</feature>
<reference evidence="5 6" key="1">
    <citation type="submission" date="2020-01" db="EMBL/GenBank/DDBJ databases">
        <authorList>
            <consortium name="DOE Joint Genome Institute"/>
            <person name="Haridas S."/>
            <person name="Albert R."/>
            <person name="Binder M."/>
            <person name="Bloem J."/>
            <person name="Labutti K."/>
            <person name="Salamov A."/>
            <person name="Andreopoulos B."/>
            <person name="Baker S.E."/>
            <person name="Barry K."/>
            <person name="Bills G."/>
            <person name="Bluhm B.H."/>
            <person name="Cannon C."/>
            <person name="Castanera R."/>
            <person name="Culley D.E."/>
            <person name="Daum C."/>
            <person name="Ezra D."/>
            <person name="Gonzalez J.B."/>
            <person name="Henrissat B."/>
            <person name="Kuo A."/>
            <person name="Liang C."/>
            <person name="Lipzen A."/>
            <person name="Lutzoni F."/>
            <person name="Magnuson J."/>
            <person name="Mondo S."/>
            <person name="Nolan M."/>
            <person name="Ohm R."/>
            <person name="Pangilinan J."/>
            <person name="Park H.-J.H."/>
            <person name="Ramirez L."/>
            <person name="Alfaro M."/>
            <person name="Sun H."/>
            <person name="Tritt A."/>
            <person name="Yoshinaga Y."/>
            <person name="Zwiers L.-H.L."/>
            <person name="Turgeon B.G."/>
            <person name="Goodwin S.B."/>
            <person name="Spatafora J.W."/>
            <person name="Crous P.W."/>
            <person name="Grigoriev I.V."/>
        </authorList>
    </citation>
    <scope>NUCLEOTIDE SEQUENCE [LARGE SCALE GENOMIC DNA]</scope>
    <source>
        <strain evidence="5 6">CBS 611.86</strain>
    </source>
</reference>
<dbReference type="PANTHER" id="PTHR40621">
    <property type="entry name" value="TRANSCRIPTION FACTOR KAPC-RELATED"/>
    <property type="match status" value="1"/>
</dbReference>
<keyword evidence="2" id="KW-0539">Nucleus</keyword>
<dbReference type="GO" id="GO:0090575">
    <property type="term" value="C:RNA polymerase II transcription regulator complex"/>
    <property type="evidence" value="ECO:0007669"/>
    <property type="project" value="TreeGrafter"/>
</dbReference>
<dbReference type="GO" id="GO:0000976">
    <property type="term" value="F:transcription cis-regulatory region binding"/>
    <property type="evidence" value="ECO:0007669"/>
    <property type="project" value="InterPro"/>
</dbReference>
<dbReference type="PANTHER" id="PTHR40621:SF6">
    <property type="entry name" value="AP-1-LIKE TRANSCRIPTION FACTOR YAP1-RELATED"/>
    <property type="match status" value="1"/>
</dbReference>
<sequence length="414" mass="44750">MPDATAGAGAASDARDKPNAKDNAAYLKRREQVRRAQRTHRERKETYIKSLETEVLSLRTNESRIVQETRTLYAEIARLRKLLDQYGISHGTPSAYILPGLQQHQLQQNLQPSDLFTGLDGDVLSEISVLANPHLQLQQQLHVREPLQGGGAGSSGGGGGPSSGGLSSGVEFYLSGSEASSGAQKAVRKKRSFFRARGRSESASNENSSNSEFNQRLIGCWLARRSCGHANQHRPASGQVSSNPEIAAITASASTLHLRDMDQTSIGMEFVLTLEAPCLHHTQGESPKDSLAPTGHALTVSAPLLFQSPTQPVPTTSSAGTPPWETSHVGLEKLLSLSTNFDLTDEITPVQAWHQLRSHPDFESLQVPSLRKLTEDLRTQVKCYGFGAVIDTDKFGDLVAAVFPGGGFNFGYAL</sequence>
<evidence type="ECO:0000259" key="4">
    <source>
        <dbReference type="PROSITE" id="PS50217"/>
    </source>
</evidence>
<dbReference type="Gene3D" id="1.20.5.170">
    <property type="match status" value="1"/>
</dbReference>
<organism evidence="5 6">
    <name type="scientific">Massariosphaeria phaeospora</name>
    <dbReference type="NCBI Taxonomy" id="100035"/>
    <lineage>
        <taxon>Eukaryota</taxon>
        <taxon>Fungi</taxon>
        <taxon>Dikarya</taxon>
        <taxon>Ascomycota</taxon>
        <taxon>Pezizomycotina</taxon>
        <taxon>Dothideomycetes</taxon>
        <taxon>Pleosporomycetidae</taxon>
        <taxon>Pleosporales</taxon>
        <taxon>Pleosporales incertae sedis</taxon>
        <taxon>Massariosphaeria</taxon>
    </lineage>
</organism>
<evidence type="ECO:0000313" key="6">
    <source>
        <dbReference type="Proteomes" id="UP000481861"/>
    </source>
</evidence>
<dbReference type="Gene3D" id="1.10.238.100">
    <property type="entry name" value="YAP1 redox domain. Chain B"/>
    <property type="match status" value="1"/>
</dbReference>
<accession>A0A7C8I879</accession>
<protein>
    <recommendedName>
        <fullName evidence="4">BZIP domain-containing protein</fullName>
    </recommendedName>
</protein>
<dbReference type="AlphaFoldDB" id="A0A7C8I879"/>
<keyword evidence="6" id="KW-1185">Reference proteome</keyword>
<gene>
    <name evidence="5" type="ORF">BDV95DRAFT_374091</name>
</gene>
<proteinExistence type="predicted"/>
<dbReference type="InterPro" id="IPR050936">
    <property type="entry name" value="AP-1-like"/>
</dbReference>
<evidence type="ECO:0000256" key="2">
    <source>
        <dbReference type="ARBA" id="ARBA00023242"/>
    </source>
</evidence>
<evidence type="ECO:0000256" key="3">
    <source>
        <dbReference type="SAM" id="MobiDB-lite"/>
    </source>
</evidence>
<dbReference type="GO" id="GO:0001228">
    <property type="term" value="F:DNA-binding transcription activator activity, RNA polymerase II-specific"/>
    <property type="evidence" value="ECO:0007669"/>
    <property type="project" value="TreeGrafter"/>
</dbReference>
<name>A0A7C8I879_9PLEO</name>
<evidence type="ECO:0000256" key="1">
    <source>
        <dbReference type="ARBA" id="ARBA00004123"/>
    </source>
</evidence>
<dbReference type="OrthoDB" id="2590011at2759"/>
<feature type="region of interest" description="Disordered" evidence="3">
    <location>
        <begin position="1"/>
        <end position="42"/>
    </location>
</feature>
<comment type="subcellular location">
    <subcellularLocation>
        <location evidence="1">Nucleus</location>
    </subcellularLocation>
</comment>
<dbReference type="Proteomes" id="UP000481861">
    <property type="component" value="Unassembled WGS sequence"/>
</dbReference>
<feature type="compositionally biased region" description="Low complexity" evidence="3">
    <location>
        <begin position="1"/>
        <end position="12"/>
    </location>
</feature>
<dbReference type="SUPFAM" id="SSF57959">
    <property type="entry name" value="Leucine zipper domain"/>
    <property type="match status" value="1"/>
</dbReference>